<dbReference type="AlphaFoldDB" id="A0A8D8BMZ8"/>
<protein>
    <submittedName>
        <fullName evidence="1">(northern house mosquito) hypothetical protein</fullName>
    </submittedName>
</protein>
<accession>A0A8D8BMZ8</accession>
<reference evidence="1" key="1">
    <citation type="submission" date="2021-05" db="EMBL/GenBank/DDBJ databases">
        <authorList>
            <person name="Alioto T."/>
            <person name="Alioto T."/>
            <person name="Gomez Garrido J."/>
        </authorList>
    </citation>
    <scope>NUCLEOTIDE SEQUENCE</scope>
</reference>
<proteinExistence type="predicted"/>
<name>A0A8D8BMZ8_CULPI</name>
<evidence type="ECO:0000313" key="1">
    <source>
        <dbReference type="EMBL" id="CAG6477995.1"/>
    </source>
</evidence>
<dbReference type="EMBL" id="HBUE01081998">
    <property type="protein sequence ID" value="CAG6477995.1"/>
    <property type="molecule type" value="Transcribed_RNA"/>
</dbReference>
<sequence>MRVSIRKCKFYTQCTENMKLLLAQQKNTNHTELINSSRKYPTQVPHSLFYSFVWLGCLLEFFADLRFRVAIFAFHFSFGSRGFLPAKGLPLPILHTADVSARSRSYHFKVKHFCFLP</sequence>
<organism evidence="1">
    <name type="scientific">Culex pipiens</name>
    <name type="common">House mosquito</name>
    <dbReference type="NCBI Taxonomy" id="7175"/>
    <lineage>
        <taxon>Eukaryota</taxon>
        <taxon>Metazoa</taxon>
        <taxon>Ecdysozoa</taxon>
        <taxon>Arthropoda</taxon>
        <taxon>Hexapoda</taxon>
        <taxon>Insecta</taxon>
        <taxon>Pterygota</taxon>
        <taxon>Neoptera</taxon>
        <taxon>Endopterygota</taxon>
        <taxon>Diptera</taxon>
        <taxon>Nematocera</taxon>
        <taxon>Culicoidea</taxon>
        <taxon>Culicidae</taxon>
        <taxon>Culicinae</taxon>
        <taxon>Culicini</taxon>
        <taxon>Culex</taxon>
        <taxon>Culex</taxon>
    </lineage>
</organism>